<dbReference type="EMBL" id="GBRH01251887">
    <property type="protein sequence ID" value="JAD46008.1"/>
    <property type="molecule type" value="Transcribed_RNA"/>
</dbReference>
<evidence type="ECO:0000313" key="1">
    <source>
        <dbReference type="EMBL" id="JAD46008.1"/>
    </source>
</evidence>
<sequence length="44" mass="5289">MLHVKRWLITCNYTSLFSRAWRYCVVYSFGSRCRCPCAKKVLLE</sequence>
<reference evidence="1" key="2">
    <citation type="journal article" date="2015" name="Data Brief">
        <title>Shoot transcriptome of the giant reed, Arundo donax.</title>
        <authorList>
            <person name="Barrero R.A."/>
            <person name="Guerrero F.D."/>
            <person name="Moolhuijzen P."/>
            <person name="Goolsby J.A."/>
            <person name="Tidwell J."/>
            <person name="Bellgard S.E."/>
            <person name="Bellgard M.I."/>
        </authorList>
    </citation>
    <scope>NUCLEOTIDE SEQUENCE</scope>
    <source>
        <tissue evidence="1">Shoot tissue taken approximately 20 cm above the soil surface</tissue>
    </source>
</reference>
<reference evidence="1" key="1">
    <citation type="submission" date="2014-09" db="EMBL/GenBank/DDBJ databases">
        <authorList>
            <person name="Magalhaes I.L.F."/>
            <person name="Oliveira U."/>
            <person name="Santos F.R."/>
            <person name="Vidigal T.H.D.A."/>
            <person name="Brescovit A.D."/>
            <person name="Santos A.J."/>
        </authorList>
    </citation>
    <scope>NUCLEOTIDE SEQUENCE</scope>
    <source>
        <tissue evidence="1">Shoot tissue taken approximately 20 cm above the soil surface</tissue>
    </source>
</reference>
<organism evidence="1">
    <name type="scientific">Arundo donax</name>
    <name type="common">Giant reed</name>
    <name type="synonym">Donax arundinaceus</name>
    <dbReference type="NCBI Taxonomy" id="35708"/>
    <lineage>
        <taxon>Eukaryota</taxon>
        <taxon>Viridiplantae</taxon>
        <taxon>Streptophyta</taxon>
        <taxon>Embryophyta</taxon>
        <taxon>Tracheophyta</taxon>
        <taxon>Spermatophyta</taxon>
        <taxon>Magnoliopsida</taxon>
        <taxon>Liliopsida</taxon>
        <taxon>Poales</taxon>
        <taxon>Poaceae</taxon>
        <taxon>PACMAD clade</taxon>
        <taxon>Arundinoideae</taxon>
        <taxon>Arundineae</taxon>
        <taxon>Arundo</taxon>
    </lineage>
</organism>
<dbReference type="AlphaFoldDB" id="A0A0A9A7S8"/>
<accession>A0A0A9A7S8</accession>
<protein>
    <submittedName>
        <fullName evidence="1">Uncharacterized protein</fullName>
    </submittedName>
</protein>
<name>A0A0A9A7S8_ARUDO</name>
<proteinExistence type="predicted"/>